<keyword evidence="5" id="KW-0811">Translocation</keyword>
<dbReference type="InterPro" id="IPR053074">
    <property type="entry name" value="NPC_Nucleoporin"/>
</dbReference>
<keyword evidence="3" id="KW-0509">mRNA transport</keyword>
<dbReference type="SUPFAM" id="SSF50729">
    <property type="entry name" value="PH domain-like"/>
    <property type="match status" value="1"/>
</dbReference>
<dbReference type="GO" id="GO:0005643">
    <property type="term" value="C:nuclear pore"/>
    <property type="evidence" value="ECO:0007669"/>
    <property type="project" value="UniProtKB-SubCell"/>
</dbReference>
<feature type="region of interest" description="Disordered" evidence="8">
    <location>
        <begin position="1"/>
        <end position="30"/>
    </location>
</feature>
<dbReference type="AlphaFoldDB" id="A0A1L0BM02"/>
<feature type="compositionally biased region" description="Polar residues" evidence="8">
    <location>
        <begin position="321"/>
        <end position="346"/>
    </location>
</feature>
<evidence type="ECO:0000256" key="7">
    <source>
        <dbReference type="ARBA" id="ARBA00023242"/>
    </source>
</evidence>
<accession>A0A1L0BM02</accession>
<dbReference type="EMBL" id="LT635765">
    <property type="protein sequence ID" value="SGZ52275.1"/>
    <property type="molecule type" value="Genomic_DNA"/>
</dbReference>
<reference evidence="10 11" key="1">
    <citation type="submission" date="2016-10" db="EMBL/GenBank/DDBJ databases">
        <authorList>
            <person name="de Groot N.N."/>
        </authorList>
    </citation>
    <scope>NUCLEOTIDE SEQUENCE [LARGE SCALE GENOMIC DNA]</scope>
    <source>
        <strain evidence="10 11">PYCC 4715</strain>
    </source>
</reference>
<dbReference type="InterPro" id="IPR015007">
    <property type="entry name" value="NUP2/50/61"/>
</dbReference>
<feature type="compositionally biased region" description="Polar residues" evidence="8">
    <location>
        <begin position="274"/>
        <end position="307"/>
    </location>
</feature>
<dbReference type="InterPro" id="IPR011993">
    <property type="entry name" value="PH-like_dom_sf"/>
</dbReference>
<comment type="subcellular location">
    <subcellularLocation>
        <location evidence="1">Nucleus</location>
        <location evidence="1">Nuclear pore complex</location>
    </subcellularLocation>
</comment>
<evidence type="ECO:0000313" key="11">
    <source>
        <dbReference type="Proteomes" id="UP000182259"/>
    </source>
</evidence>
<organism evidence="10 11">
    <name type="scientific">Sungouiella intermedia</name>
    <dbReference type="NCBI Taxonomy" id="45354"/>
    <lineage>
        <taxon>Eukaryota</taxon>
        <taxon>Fungi</taxon>
        <taxon>Dikarya</taxon>
        <taxon>Ascomycota</taxon>
        <taxon>Saccharomycotina</taxon>
        <taxon>Pichiomycetes</taxon>
        <taxon>Metschnikowiaceae</taxon>
        <taxon>Sungouiella</taxon>
    </lineage>
</organism>
<keyword evidence="7" id="KW-0539">Nucleus</keyword>
<evidence type="ECO:0000256" key="4">
    <source>
        <dbReference type="ARBA" id="ARBA00022927"/>
    </source>
</evidence>
<feature type="region of interest" description="Disordered" evidence="8">
    <location>
        <begin position="250"/>
        <end position="350"/>
    </location>
</feature>
<evidence type="ECO:0000313" key="10">
    <source>
        <dbReference type="EMBL" id="SGZ52275.1"/>
    </source>
</evidence>
<sequence length="628" mass="66844">MAKRGAEEQITKDNLNLQGNDTDEVHGPSYASADVIAKRRILKPKGKSLSGSKSSPQFHFSATSKNATISSSVDVDKNLRLKALNLRFVEAVKSTEGGQLADYRSIAHKYIEYYSSIETGESSSLNSTSSTFKIKEASAADKIETEKKNPFANISFGKPAITPKQVQKSEKNVSVDSDGDSDTEDEKKKVRIEGPKFTLTSKPTIKKSPFSFGPKPAKKVNDDSSDSEIEIKGPSFTFNKVIKDPVFNVKSESTGQAQDANVEKIDSTKKNETKNQASHSTKSTFSFGSKMESTSNTPTFQFGSTAQSKDKPSEEPPFQFGKTNAESAQSNPSFQFGNKGSQSNDSKPIFQFGSSEAVDVRNAPLSSTQPKQAKQAFLFGSIGMGALVGSSSTLLGQSSQTVPLSTLPFGGPGNENSDKPALGSSSGSASTLFFGTSNNSVPFGSKIASTSSLGQSKTGSSTPSFVTGAQTDNILDVSKGADLVAEEDSGAQFTPVASLGTEKVDTSNSGEEGEQILFQRKSKLMLLDVQNKENPYTNMGIGELKVLKGENGKSRILMRADGGLRVLLNVSLLKDITYTTIGNGSLVRVPAVGDSGVLQTYVLKVKTPIDGKELCDTLNKANNVSAPE</sequence>
<dbReference type="PANTHER" id="PTHR38697:SF1">
    <property type="entry name" value="NUCLEAR PORE COMPLEX PROTEIN SIMILAR TO S. CEREVISIAE NUP2 (EUROFUNG)"/>
    <property type="match status" value="1"/>
</dbReference>
<keyword evidence="2" id="KW-0813">Transport</keyword>
<dbReference type="PROSITE" id="PS50196">
    <property type="entry name" value="RANBD1"/>
    <property type="match status" value="1"/>
</dbReference>
<dbReference type="Pfam" id="PF00638">
    <property type="entry name" value="Ran_BP1"/>
    <property type="match status" value="1"/>
</dbReference>
<evidence type="ECO:0000256" key="5">
    <source>
        <dbReference type="ARBA" id="ARBA00023010"/>
    </source>
</evidence>
<evidence type="ECO:0000256" key="6">
    <source>
        <dbReference type="ARBA" id="ARBA00023132"/>
    </source>
</evidence>
<name>A0A1L0BM02_9ASCO</name>
<proteinExistence type="predicted"/>
<dbReference type="CDD" id="cd13181">
    <property type="entry name" value="RanBD_NUP2"/>
    <property type="match status" value="1"/>
</dbReference>
<feature type="compositionally biased region" description="Polar residues" evidence="8">
    <location>
        <begin position="250"/>
        <end position="259"/>
    </location>
</feature>
<dbReference type="GO" id="GO:0051028">
    <property type="term" value="P:mRNA transport"/>
    <property type="evidence" value="ECO:0007669"/>
    <property type="project" value="UniProtKB-KW"/>
</dbReference>
<protein>
    <submittedName>
        <fullName evidence="10">CIC11C00000004810</fullName>
    </submittedName>
</protein>
<feature type="compositionally biased region" description="Basic and acidic residues" evidence="8">
    <location>
        <begin position="261"/>
        <end position="273"/>
    </location>
</feature>
<keyword evidence="6" id="KW-0906">Nuclear pore complex</keyword>
<evidence type="ECO:0000256" key="8">
    <source>
        <dbReference type="SAM" id="MobiDB-lite"/>
    </source>
</evidence>
<evidence type="ECO:0000259" key="9">
    <source>
        <dbReference type="PROSITE" id="PS50196"/>
    </source>
</evidence>
<dbReference type="Gene3D" id="2.30.29.30">
    <property type="entry name" value="Pleckstrin-homology domain (PH domain)/Phosphotyrosine-binding domain (PTB)"/>
    <property type="match status" value="1"/>
</dbReference>
<evidence type="ECO:0000256" key="2">
    <source>
        <dbReference type="ARBA" id="ARBA00022448"/>
    </source>
</evidence>
<gene>
    <name evidence="10" type="ORF">SAMEA4029009_CIC11G00000004810</name>
</gene>
<dbReference type="SMART" id="SM00160">
    <property type="entry name" value="RanBD"/>
    <property type="match status" value="1"/>
</dbReference>
<dbReference type="Pfam" id="PF08911">
    <property type="entry name" value="NUP50"/>
    <property type="match status" value="1"/>
</dbReference>
<feature type="domain" description="RanBD1" evidence="9">
    <location>
        <begin position="492"/>
        <end position="628"/>
    </location>
</feature>
<dbReference type="GO" id="GO:0015031">
    <property type="term" value="P:protein transport"/>
    <property type="evidence" value="ECO:0007669"/>
    <property type="project" value="UniProtKB-KW"/>
</dbReference>
<evidence type="ECO:0000256" key="1">
    <source>
        <dbReference type="ARBA" id="ARBA00004567"/>
    </source>
</evidence>
<feature type="compositionally biased region" description="Basic and acidic residues" evidence="8">
    <location>
        <begin position="1"/>
        <end position="11"/>
    </location>
</feature>
<keyword evidence="4" id="KW-0653">Protein transport</keyword>
<feature type="region of interest" description="Disordered" evidence="8">
    <location>
        <begin position="405"/>
        <end position="425"/>
    </location>
</feature>
<feature type="region of interest" description="Disordered" evidence="8">
    <location>
        <begin position="449"/>
        <end position="468"/>
    </location>
</feature>
<dbReference type="InterPro" id="IPR000156">
    <property type="entry name" value="Ran_bind_dom"/>
</dbReference>
<dbReference type="Proteomes" id="UP000182259">
    <property type="component" value="Chromosome II"/>
</dbReference>
<evidence type="ECO:0000256" key="3">
    <source>
        <dbReference type="ARBA" id="ARBA00022816"/>
    </source>
</evidence>
<feature type="region of interest" description="Disordered" evidence="8">
    <location>
        <begin position="154"/>
        <end position="232"/>
    </location>
</feature>
<dbReference type="PANTHER" id="PTHR38697">
    <property type="entry name" value="NUCLEAR PORE COMPLEX PROTEIN SIMILAR TO S. CEREVISIAE NUP2 (EUROFUNG)"/>
    <property type="match status" value="1"/>
</dbReference>
<feature type="compositionally biased region" description="Basic and acidic residues" evidence="8">
    <location>
        <begin position="185"/>
        <end position="194"/>
    </location>
</feature>